<evidence type="ECO:0000259" key="1">
    <source>
        <dbReference type="SMART" id="SM00914"/>
    </source>
</evidence>
<organism evidence="2 3">
    <name type="scientific">Mesobacillus campisalis</name>
    <dbReference type="NCBI Taxonomy" id="1408103"/>
    <lineage>
        <taxon>Bacteria</taxon>
        <taxon>Bacillati</taxon>
        <taxon>Bacillota</taxon>
        <taxon>Bacilli</taxon>
        <taxon>Bacillales</taxon>
        <taxon>Bacillaceae</taxon>
        <taxon>Mesobacillus</taxon>
    </lineage>
</organism>
<accession>A0A0M2T170</accession>
<dbReference type="SMART" id="SM00914">
    <property type="entry name" value="IDEAL"/>
    <property type="match status" value="1"/>
</dbReference>
<dbReference type="PATRIC" id="fig|1408103.3.peg.3"/>
<gene>
    <name evidence="2" type="ORF">WQ57_00015</name>
</gene>
<keyword evidence="3" id="KW-1185">Reference proteome</keyword>
<comment type="caution">
    <text evidence="2">The sequence shown here is derived from an EMBL/GenBank/DDBJ whole genome shotgun (WGS) entry which is preliminary data.</text>
</comment>
<name>A0A0M2T170_9BACI</name>
<dbReference type="AlphaFoldDB" id="A0A0M2T170"/>
<protein>
    <submittedName>
        <fullName evidence="2">Phosphoesterase</fullName>
    </submittedName>
</protein>
<evidence type="ECO:0000313" key="3">
    <source>
        <dbReference type="Proteomes" id="UP000034166"/>
    </source>
</evidence>
<sequence>MDEKTLYLPQPEGSIADSLVAEMVLEKALLKFRKEKIQQQIDQALSEKNKEEFMRLTEKLKTIS</sequence>
<dbReference type="InterPro" id="IPR014957">
    <property type="entry name" value="IDEAL_dom"/>
</dbReference>
<proteinExistence type="predicted"/>
<dbReference type="Gene3D" id="4.10.810.10">
    <property type="entry name" value="Virus Scaffolding Protein, Chain A"/>
    <property type="match status" value="1"/>
</dbReference>
<dbReference type="Proteomes" id="UP000034166">
    <property type="component" value="Unassembled WGS sequence"/>
</dbReference>
<dbReference type="OrthoDB" id="2916442at2"/>
<reference evidence="2 3" key="1">
    <citation type="submission" date="2015-04" db="EMBL/GenBank/DDBJ databases">
        <title>Taxonomic description and genome sequence of Bacillus campisalis sp. nov., a novel member of the genus Bacillus isolated from solar saltern.</title>
        <authorList>
            <person name="Mathan Kumar R."/>
            <person name="Kaur G."/>
            <person name="Kumar A."/>
            <person name="Singh N.K."/>
            <person name="Kaur N."/>
            <person name="Kumar N."/>
            <person name="Mayilraj S."/>
        </authorList>
    </citation>
    <scope>NUCLEOTIDE SEQUENCE [LARGE SCALE GENOMIC DNA]</scope>
    <source>
        <strain evidence="2 3">SA2-6</strain>
    </source>
</reference>
<evidence type="ECO:0000313" key="2">
    <source>
        <dbReference type="EMBL" id="KKK39726.1"/>
    </source>
</evidence>
<feature type="domain" description="IDEAL" evidence="1">
    <location>
        <begin position="24"/>
        <end position="60"/>
    </location>
</feature>
<dbReference type="EMBL" id="LAYY01000001">
    <property type="protein sequence ID" value="KKK39726.1"/>
    <property type="molecule type" value="Genomic_DNA"/>
</dbReference>
<dbReference type="RefSeq" id="WP_046521667.1">
    <property type="nucleotide sequence ID" value="NZ_LAYY01000001.1"/>
</dbReference>
<dbReference type="Pfam" id="PF08858">
    <property type="entry name" value="IDEAL"/>
    <property type="match status" value="1"/>
</dbReference>
<dbReference type="InterPro" id="IPR027393">
    <property type="entry name" value="Virus_scaffolding_prot_C"/>
</dbReference>